<dbReference type="AlphaFoldDB" id="A0A2M9ZW81"/>
<proteinExistence type="predicted"/>
<evidence type="ECO:0000256" key="1">
    <source>
        <dbReference type="SAM" id="Phobius"/>
    </source>
</evidence>
<reference evidence="2 3" key="1">
    <citation type="submission" date="2017-07" db="EMBL/GenBank/DDBJ databases">
        <title>Leptospira spp. isolated from tropical soils.</title>
        <authorList>
            <person name="Thibeaux R."/>
            <person name="Iraola G."/>
            <person name="Ferres I."/>
            <person name="Bierque E."/>
            <person name="Girault D."/>
            <person name="Soupe-Gilbert M.-E."/>
            <person name="Picardeau M."/>
            <person name="Goarant C."/>
        </authorList>
    </citation>
    <scope>NUCLEOTIDE SEQUENCE [LARGE SCALE GENOMIC DNA]</scope>
    <source>
        <strain evidence="2 3">ES4-C-A1</strain>
    </source>
</reference>
<dbReference type="RefSeq" id="WP_100769019.1">
    <property type="nucleotide sequence ID" value="NZ_NPEA01000007.1"/>
</dbReference>
<feature type="transmembrane region" description="Helical" evidence="1">
    <location>
        <begin position="43"/>
        <end position="60"/>
    </location>
</feature>
<keyword evidence="1" id="KW-0472">Membrane</keyword>
<comment type="caution">
    <text evidence="2">The sequence shown here is derived from an EMBL/GenBank/DDBJ whole genome shotgun (WGS) entry which is preliminary data.</text>
</comment>
<gene>
    <name evidence="2" type="ORF">CH365_13040</name>
</gene>
<evidence type="ECO:0000313" key="2">
    <source>
        <dbReference type="EMBL" id="PJZ76314.1"/>
    </source>
</evidence>
<feature type="transmembrane region" description="Helical" evidence="1">
    <location>
        <begin position="161"/>
        <end position="183"/>
    </location>
</feature>
<protein>
    <submittedName>
        <fullName evidence="2">Uncharacterized protein</fullName>
    </submittedName>
</protein>
<accession>A0A2M9ZW81</accession>
<sequence>MQKYSKVIAYSENDIKYSLCLNAGIILLIISFVLFVGRANGTIFFIAFLLGFFLIFYALFKLNNREKWVVSSVADSIQLSEISGISRLIKLSEIEKFYFGGASESSKSILKLYLHKNGSIRFIGDLFESDIKQLYQFLKAYSETDPTVREIDSPVKLTSQWVLGILMGAPLFVLLYLLVEAILAK</sequence>
<feature type="transmembrane region" description="Helical" evidence="1">
    <location>
        <begin position="15"/>
        <end position="36"/>
    </location>
</feature>
<dbReference type="EMBL" id="NPEA01000007">
    <property type="protein sequence ID" value="PJZ76314.1"/>
    <property type="molecule type" value="Genomic_DNA"/>
</dbReference>
<dbReference type="Proteomes" id="UP000231843">
    <property type="component" value="Unassembled WGS sequence"/>
</dbReference>
<dbReference type="OrthoDB" id="329759at2"/>
<keyword evidence="3" id="KW-1185">Reference proteome</keyword>
<keyword evidence="1" id="KW-1133">Transmembrane helix</keyword>
<keyword evidence="1" id="KW-0812">Transmembrane</keyword>
<organism evidence="2 3">
    <name type="scientific">Leptospira neocaledonica</name>
    <dbReference type="NCBI Taxonomy" id="2023192"/>
    <lineage>
        <taxon>Bacteria</taxon>
        <taxon>Pseudomonadati</taxon>
        <taxon>Spirochaetota</taxon>
        <taxon>Spirochaetia</taxon>
        <taxon>Leptospirales</taxon>
        <taxon>Leptospiraceae</taxon>
        <taxon>Leptospira</taxon>
    </lineage>
</organism>
<evidence type="ECO:0000313" key="3">
    <source>
        <dbReference type="Proteomes" id="UP000231843"/>
    </source>
</evidence>
<name>A0A2M9ZW81_9LEPT</name>